<dbReference type="SMART" id="SM00849">
    <property type="entry name" value="Lactamase_B"/>
    <property type="match status" value="1"/>
</dbReference>
<dbReference type="Gene3D" id="3.60.15.10">
    <property type="entry name" value="Ribonuclease Z/Hydroxyacylglutathione hydrolase-like"/>
    <property type="match status" value="1"/>
</dbReference>
<dbReference type="EMBL" id="CP116613">
    <property type="protein sequence ID" value="WCF99168.1"/>
    <property type="molecule type" value="Genomic_DNA"/>
</dbReference>
<dbReference type="InterPro" id="IPR001279">
    <property type="entry name" value="Metallo-B-lactamas"/>
</dbReference>
<dbReference type="SUPFAM" id="SSF56281">
    <property type="entry name" value="Metallo-hydrolase/oxidoreductase"/>
    <property type="match status" value="1"/>
</dbReference>
<organism evidence="2 3">
    <name type="scientific">Porphyromonas gingivalis</name>
    <name type="common">Bacteroides gingivalis</name>
    <dbReference type="NCBI Taxonomy" id="837"/>
    <lineage>
        <taxon>Bacteria</taxon>
        <taxon>Pseudomonadati</taxon>
        <taxon>Bacteroidota</taxon>
        <taxon>Bacteroidia</taxon>
        <taxon>Bacteroidales</taxon>
        <taxon>Porphyromonadaceae</taxon>
        <taxon>Porphyromonas</taxon>
    </lineage>
</organism>
<evidence type="ECO:0000313" key="2">
    <source>
        <dbReference type="EMBL" id="WCF99168.1"/>
    </source>
</evidence>
<proteinExistence type="predicted"/>
<reference evidence="2" key="1">
    <citation type="submission" date="2023-01" db="EMBL/GenBank/DDBJ databases">
        <title>Phages are important unrecognized players in the ecology of the oral pathogen Porphyromonas gingivalis.</title>
        <authorList>
            <person name="Matrishin C.B."/>
            <person name="Kauffman K.M."/>
        </authorList>
    </citation>
    <scope>NUCLEOTIDE SEQUENCE</scope>
    <source>
        <strain evidence="2">HG1691old</strain>
    </source>
</reference>
<protein>
    <submittedName>
        <fullName evidence="2">MBL fold metallo-hydrolase</fullName>
    </submittedName>
</protein>
<feature type="domain" description="Metallo-beta-lactamase" evidence="1">
    <location>
        <begin position="12"/>
        <end position="195"/>
    </location>
</feature>
<dbReference type="InterPro" id="IPR052533">
    <property type="entry name" value="WalJ/YycJ-like"/>
</dbReference>
<accession>A0AAF0BEJ7</accession>
<dbReference type="RefSeq" id="WP_021663255.1">
    <property type="nucleotide sequence ID" value="NZ_BAABSI010000021.1"/>
</dbReference>
<evidence type="ECO:0000313" key="3">
    <source>
        <dbReference type="Proteomes" id="UP001179540"/>
    </source>
</evidence>
<dbReference type="PANTHER" id="PTHR47619">
    <property type="entry name" value="METALLO-HYDROLASE YYCJ-RELATED"/>
    <property type="match status" value="1"/>
</dbReference>
<dbReference type="Pfam" id="PF12706">
    <property type="entry name" value="Lactamase_B_2"/>
    <property type="match status" value="1"/>
</dbReference>
<name>A0AAF0BEJ7_PORGN</name>
<dbReference type="PANTHER" id="PTHR47619:SF1">
    <property type="entry name" value="EXODEOXYRIBONUCLEASE WALJ"/>
    <property type="match status" value="1"/>
</dbReference>
<dbReference type="Proteomes" id="UP001179540">
    <property type="component" value="Chromosome"/>
</dbReference>
<evidence type="ECO:0000259" key="1">
    <source>
        <dbReference type="SMART" id="SM00849"/>
    </source>
</evidence>
<dbReference type="InterPro" id="IPR036866">
    <property type="entry name" value="RibonucZ/Hydroxyglut_hydro"/>
</dbReference>
<sequence>MIKFMSIASGSSGNCYYLSNGNQALLIDAGIPLRSISKALKDHQLPIEGNVVGVLVTHDHADHIRTIGCLGEKFHLPVFATERVHNGINSSRYMDHLPLLSRRNILQEETFRLAGFDITAFPIPHDATENVGYHITAPGFSFTLCTDVGHITDTISHYASKADYLVMEANYDCEMLLSGPYPEFLKERVSGPNGHLSNQETGDFLARTFHPGMKHVWLCHLSKDNNHPDLCWKSIEYRLFSEGIRVGKDMELTVLKRTSPSSLYTLLEDDL</sequence>
<gene>
    <name evidence="2" type="ORF">NY149_00535</name>
</gene>
<dbReference type="AlphaFoldDB" id="A0AAF0BEJ7"/>